<reference evidence="2 3" key="1">
    <citation type="submission" date="2013-10" db="EMBL/GenBank/DDBJ databases">
        <authorList>
            <person name="Wang G."/>
            <person name="Zhuang W."/>
        </authorList>
    </citation>
    <scope>NUCLEOTIDE SEQUENCE [LARGE SCALE GENOMIC DNA]</scope>
    <source>
        <strain evidence="2 3">DSM 20118</strain>
    </source>
</reference>
<feature type="compositionally biased region" description="Low complexity" evidence="1">
    <location>
        <begin position="15"/>
        <end position="28"/>
    </location>
</feature>
<organism evidence="2 3">
    <name type="scientific">Cellulomonas cellasea DSM 20118</name>
    <dbReference type="NCBI Taxonomy" id="1408250"/>
    <lineage>
        <taxon>Bacteria</taxon>
        <taxon>Bacillati</taxon>
        <taxon>Actinomycetota</taxon>
        <taxon>Actinomycetes</taxon>
        <taxon>Micrococcales</taxon>
        <taxon>Cellulomonadaceae</taxon>
        <taxon>Cellulomonas</taxon>
    </lineage>
</organism>
<feature type="compositionally biased region" description="Basic and acidic residues" evidence="1">
    <location>
        <begin position="29"/>
        <end position="53"/>
    </location>
</feature>
<evidence type="ECO:0000313" key="2">
    <source>
        <dbReference type="EMBL" id="KGM00759.1"/>
    </source>
</evidence>
<dbReference type="STRING" id="1408250.Q760_06145"/>
<keyword evidence="3" id="KW-1185">Reference proteome</keyword>
<dbReference type="EMBL" id="AXNT01000168">
    <property type="protein sequence ID" value="KGM00759.1"/>
    <property type="molecule type" value="Genomic_DNA"/>
</dbReference>
<sequence>MSGVEDPTGTGGGADDSASGPDQHGAASGHEHGGGHGDEHDGHGHEGHDHPAHGPDPLSGVDAAELHVTVDELTAVLHEYIETAVGVRAEFGAHEADEDPRILAIEARVSGLNAALYDLVHERLGLHSDLTGMTWDDADEDESGADVLPGPEEVETFHLGFVVGPQAGTSDLSMDSVLGLVDDAGEQIARRLMDSGFEVSEWGASRGAPVLFDDHEDDE</sequence>
<dbReference type="RefSeq" id="WP_248784358.1">
    <property type="nucleotide sequence ID" value="NZ_AXNT01000168.1"/>
</dbReference>
<evidence type="ECO:0000313" key="3">
    <source>
        <dbReference type="Proteomes" id="UP000029833"/>
    </source>
</evidence>
<dbReference type="Proteomes" id="UP000029833">
    <property type="component" value="Unassembled WGS sequence"/>
</dbReference>
<accession>A0A0A0B4M7</accession>
<gene>
    <name evidence="2" type="ORF">Q760_06145</name>
</gene>
<proteinExistence type="predicted"/>
<feature type="region of interest" description="Disordered" evidence="1">
    <location>
        <begin position="1"/>
        <end position="60"/>
    </location>
</feature>
<protein>
    <submittedName>
        <fullName evidence="2">Uncharacterized protein</fullName>
    </submittedName>
</protein>
<name>A0A0A0B4M7_9CELL</name>
<comment type="caution">
    <text evidence="2">The sequence shown here is derived from an EMBL/GenBank/DDBJ whole genome shotgun (WGS) entry which is preliminary data.</text>
</comment>
<evidence type="ECO:0000256" key="1">
    <source>
        <dbReference type="SAM" id="MobiDB-lite"/>
    </source>
</evidence>
<dbReference type="AlphaFoldDB" id="A0A0A0B4M7"/>